<dbReference type="SMART" id="SM00191">
    <property type="entry name" value="Int_alpha"/>
    <property type="match status" value="4"/>
</dbReference>
<feature type="domain" description="SLH" evidence="6">
    <location>
        <begin position="1146"/>
        <end position="1203"/>
    </location>
</feature>
<evidence type="ECO:0000256" key="1">
    <source>
        <dbReference type="ARBA" id="ARBA00022729"/>
    </source>
</evidence>
<dbReference type="Pfam" id="PF13517">
    <property type="entry name" value="FG-GAP_3"/>
    <property type="match status" value="4"/>
</dbReference>
<proteinExistence type="predicted"/>
<dbReference type="Pfam" id="PF01839">
    <property type="entry name" value="FG-GAP"/>
    <property type="match status" value="1"/>
</dbReference>
<dbReference type="InterPro" id="IPR001119">
    <property type="entry name" value="SLH_dom"/>
</dbReference>
<dbReference type="GO" id="GO:0007154">
    <property type="term" value="P:cell communication"/>
    <property type="evidence" value="ECO:0007669"/>
    <property type="project" value="InterPro"/>
</dbReference>
<dbReference type="InterPro" id="IPR003644">
    <property type="entry name" value="Calx_beta"/>
</dbReference>
<evidence type="ECO:0000256" key="4">
    <source>
        <dbReference type="ARBA" id="ARBA00023180"/>
    </source>
</evidence>
<dbReference type="SUPFAM" id="SSF141072">
    <property type="entry name" value="CalX-like"/>
    <property type="match status" value="2"/>
</dbReference>
<feature type="signal peptide" evidence="5">
    <location>
        <begin position="1"/>
        <end position="31"/>
    </location>
</feature>
<dbReference type="PANTHER" id="PTHR46580:SF2">
    <property type="entry name" value="MAM DOMAIN-CONTAINING PROTEIN"/>
    <property type="match status" value="1"/>
</dbReference>
<name>A0A3G3K4G1_9BACL</name>
<evidence type="ECO:0000256" key="2">
    <source>
        <dbReference type="ARBA" id="ARBA00022737"/>
    </source>
</evidence>
<dbReference type="EMBL" id="CP033433">
    <property type="protein sequence ID" value="AYQ75338.1"/>
    <property type="molecule type" value="Genomic_DNA"/>
</dbReference>
<evidence type="ECO:0000313" key="7">
    <source>
        <dbReference type="EMBL" id="AYQ75338.1"/>
    </source>
</evidence>
<dbReference type="SMART" id="SM00237">
    <property type="entry name" value="Calx_beta"/>
    <property type="match status" value="2"/>
</dbReference>
<sequence length="1203" mass="120061">MFQKWKRRWRIRISIGISALMLVAAPMNVFASGALFHGVPHGAAGTHPSSVAIGDYNGDGKADLAVANNGSGTVSILLGNGSGSYLPAVDYPVGGAGSMPSSVAAGDFNGDGATDLAVSDAGLNQVFVLLGNSNNGHGDGTFQTAAGYPTGTAPQFVALGDFNGDGASDLAVANGASNNVSLLFGNMVSGVADGTFGSQSVFNVGANPHGIAAGDFNHDGHADLAVANTGDVSVLLYDPANPGTFLAPVVYSNGAPVASVAVGTFNGDAIPDLAVVSVVGLSVFPGIDNGSGFGTGTFDSAHRIDSWTETAPGSNAVGDFNGDGKLDVAVANFLDNSVSVLLGDGTGALATNGANNYILSSQADAQPASVAAGDLNGDGKPDLAVAGSGTNEISTLLGNGDGTLQAPVSYGLFNGPLAIAFADFNGDGKADMAVANSGSHRVSIELGNGDGTFKPGAVLALQDSNGYMLSLAAGNFDQDASGHADLAVGYKNAAISKGFVTAFPGNGDGTFQSEKGPVFLGLNVDPVSLAVVDWIKDGNPEIAYTDSVSGGIGLLDWDTASGSYYVFGTYPTGSNPSSIAAGDFDSDGNPDLAVVNKGSNNVTVLLGKGDSNLKSSTNFSAGTSPGSVAEGDFNKDGALDLAVTHGGSNDVSILLGNKTNGTADGSFTLQQTSYPVGTASSSPASGAVGDFNGDGNADIAVGNFNADPFHDVSVLLGVGDGTFQAAADYGYGPANAAADSIAVAAAELNGDAKTDLAVANFSLDRLSVFTTASLGGFLSFSSSAINAYENSGNATVTVIRTGSAQGAVTVQYAASDGTAHAGVDYTATSGTLSFGDGETSKTFAIPLNDDAVYQGSRTVNIQLSNPSSPAGLGSPSAAVLTISDNETPPAPPSVPSSGGSISVDQLKFQSDAINANKSSGSAGVTVVRSGGSAGTDSVQYATSDGTAVAGTDYTAVSGTLVFGNGETSKTFNIPINPASASKGNKTVNIKLTDAKGAVIGSPSSTVLTIVDDNPLSPAPGCVTDLTDIAGHWAEASIRSGAKLGIACGYPDHTFKPDRAVTRAEFAVMLVKALKLDGEGANLPFKDQDDIGSWAKKAAAQAVQAGIIVGYNDGTFRPGAPISRAEMAVMIGKALGIPGDAKSPTGFADDADIPEWAKGEVEALRVRGVLTGRNGNQFVPSGLTTRAEAVTVILKMLSAPKGNP</sequence>
<evidence type="ECO:0000313" key="8">
    <source>
        <dbReference type="Proteomes" id="UP000269097"/>
    </source>
</evidence>
<gene>
    <name evidence="7" type="ORF">EAV92_24025</name>
</gene>
<keyword evidence="2" id="KW-0677">Repeat</keyword>
<keyword evidence="8" id="KW-1185">Reference proteome</keyword>
<dbReference type="PROSITE" id="PS51272">
    <property type="entry name" value="SLH"/>
    <property type="match status" value="3"/>
</dbReference>
<dbReference type="Gene3D" id="2.60.40.2030">
    <property type="match status" value="2"/>
</dbReference>
<dbReference type="InterPro" id="IPR013519">
    <property type="entry name" value="Int_alpha_beta-p"/>
</dbReference>
<dbReference type="InterPro" id="IPR038081">
    <property type="entry name" value="CalX-like_sf"/>
</dbReference>
<dbReference type="AlphaFoldDB" id="A0A3G3K4G1"/>
<accession>A0A3G3K4G1</accession>
<keyword evidence="3" id="KW-0106">Calcium</keyword>
<dbReference type="Proteomes" id="UP000269097">
    <property type="component" value="Chromosome"/>
</dbReference>
<dbReference type="PANTHER" id="PTHR46580">
    <property type="entry name" value="SENSOR KINASE-RELATED"/>
    <property type="match status" value="1"/>
</dbReference>
<evidence type="ECO:0000259" key="6">
    <source>
        <dbReference type="PROSITE" id="PS51272"/>
    </source>
</evidence>
<protein>
    <recommendedName>
        <fullName evidence="6">SLH domain-containing protein</fullName>
    </recommendedName>
</protein>
<dbReference type="Pfam" id="PF00395">
    <property type="entry name" value="SLH"/>
    <property type="match status" value="3"/>
</dbReference>
<dbReference type="InterPro" id="IPR013517">
    <property type="entry name" value="FG-GAP"/>
</dbReference>
<dbReference type="RefSeq" id="WP_123043419.1">
    <property type="nucleotide sequence ID" value="NZ_CP033433.1"/>
</dbReference>
<feature type="domain" description="SLH" evidence="6">
    <location>
        <begin position="1081"/>
        <end position="1144"/>
    </location>
</feature>
<feature type="domain" description="SLH" evidence="6">
    <location>
        <begin position="1020"/>
        <end position="1080"/>
    </location>
</feature>
<evidence type="ECO:0000256" key="5">
    <source>
        <dbReference type="SAM" id="SignalP"/>
    </source>
</evidence>
<dbReference type="InterPro" id="IPR028994">
    <property type="entry name" value="Integrin_alpha_N"/>
</dbReference>
<evidence type="ECO:0000256" key="3">
    <source>
        <dbReference type="ARBA" id="ARBA00022837"/>
    </source>
</evidence>
<feature type="chain" id="PRO_5017932100" description="SLH domain-containing protein" evidence="5">
    <location>
        <begin position="32"/>
        <end position="1203"/>
    </location>
</feature>
<keyword evidence="1 5" id="KW-0732">Signal</keyword>
<organism evidence="7 8">
    <name type="scientific">Cohnella candidum</name>
    <dbReference type="NCBI Taxonomy" id="2674991"/>
    <lineage>
        <taxon>Bacteria</taxon>
        <taxon>Bacillati</taxon>
        <taxon>Bacillota</taxon>
        <taxon>Bacilli</taxon>
        <taxon>Bacillales</taxon>
        <taxon>Paenibacillaceae</taxon>
        <taxon>Cohnella</taxon>
    </lineage>
</organism>
<dbReference type="Gene3D" id="2.30.30.100">
    <property type="match status" value="7"/>
</dbReference>
<reference evidence="7 8" key="1">
    <citation type="submission" date="2018-10" db="EMBL/GenBank/DDBJ databases">
        <title>Genome Sequence of Cohnella sp.</title>
        <authorList>
            <person name="Srinivasan S."/>
            <person name="Kim M.K."/>
        </authorList>
    </citation>
    <scope>NUCLEOTIDE SEQUENCE [LARGE SCALE GENOMIC DNA]</scope>
    <source>
        <strain evidence="7 8">18JY8-7</strain>
    </source>
</reference>
<dbReference type="Pfam" id="PF03160">
    <property type="entry name" value="Calx-beta"/>
    <property type="match status" value="2"/>
</dbReference>
<keyword evidence="4" id="KW-0325">Glycoprotein</keyword>
<dbReference type="SUPFAM" id="SSF69318">
    <property type="entry name" value="Integrin alpha N-terminal domain"/>
    <property type="match status" value="3"/>
</dbReference>
<dbReference type="Gene3D" id="2.40.128.340">
    <property type="match status" value="1"/>
</dbReference>
<dbReference type="KEGG" id="coh:EAV92_24025"/>
<dbReference type="GO" id="GO:0016020">
    <property type="term" value="C:membrane"/>
    <property type="evidence" value="ECO:0007669"/>
    <property type="project" value="InterPro"/>
</dbReference>